<gene>
    <name evidence="2" type="ORF">I5803_00380</name>
</gene>
<evidence type="ECO:0000259" key="1">
    <source>
        <dbReference type="Pfam" id="PF00561"/>
    </source>
</evidence>
<dbReference type="AlphaFoldDB" id="A0A931MFG2"/>
<evidence type="ECO:0000313" key="2">
    <source>
        <dbReference type="EMBL" id="MBG9386465.1"/>
    </source>
</evidence>
<dbReference type="Gene3D" id="3.40.50.1820">
    <property type="entry name" value="alpha/beta hydrolase"/>
    <property type="match status" value="1"/>
</dbReference>
<sequence length="255" mass="26848">MPTLHFVKEGRGPLVVLGHALGCDLTMWDGVAAQLAPSFTVLRYDQRGHGQSPMVPGPFSIEDMADDAAALIAAQADGPVHFVGLSMGGMVAQALAARHPQRVASIVVANSSSLYDDAARAMWQARIDTVKASGMTAISDGAMQRWFTPEFRQDRDGAVRVAALRAVLEASDAGAYADACDAVSRIDFTASNARIACPVLVIGGTRDEATPMAMSEAIRGAIAGAELAAIHAAHLSAVEKPAEFARLVAEFIRRH</sequence>
<dbReference type="PANTHER" id="PTHR43194">
    <property type="entry name" value="HYDROLASE ALPHA/BETA FOLD FAMILY"/>
    <property type="match status" value="1"/>
</dbReference>
<organism evidence="2 3">
    <name type="scientific">Caenimonas aquaedulcis</name>
    <dbReference type="NCBI Taxonomy" id="2793270"/>
    <lineage>
        <taxon>Bacteria</taxon>
        <taxon>Pseudomonadati</taxon>
        <taxon>Pseudomonadota</taxon>
        <taxon>Betaproteobacteria</taxon>
        <taxon>Burkholderiales</taxon>
        <taxon>Comamonadaceae</taxon>
        <taxon>Caenimonas</taxon>
    </lineage>
</organism>
<dbReference type="Pfam" id="PF00561">
    <property type="entry name" value="Abhydrolase_1"/>
    <property type="match status" value="1"/>
</dbReference>
<comment type="caution">
    <text evidence="2">The sequence shown here is derived from an EMBL/GenBank/DDBJ whole genome shotgun (WGS) entry which is preliminary data.</text>
</comment>
<dbReference type="PANTHER" id="PTHR43194:SF2">
    <property type="entry name" value="PEROXISOMAL MEMBRANE PROTEIN LPX1"/>
    <property type="match status" value="1"/>
</dbReference>
<proteinExistence type="predicted"/>
<dbReference type="GO" id="GO:0016787">
    <property type="term" value="F:hydrolase activity"/>
    <property type="evidence" value="ECO:0007669"/>
    <property type="project" value="UniProtKB-KW"/>
</dbReference>
<evidence type="ECO:0000313" key="3">
    <source>
        <dbReference type="Proteomes" id="UP000651050"/>
    </source>
</evidence>
<dbReference type="RefSeq" id="WP_196984450.1">
    <property type="nucleotide sequence ID" value="NZ_JADWYS010000001.1"/>
</dbReference>
<dbReference type="InterPro" id="IPR050228">
    <property type="entry name" value="Carboxylesterase_BioH"/>
</dbReference>
<name>A0A931MFG2_9BURK</name>
<dbReference type="Proteomes" id="UP000651050">
    <property type="component" value="Unassembled WGS sequence"/>
</dbReference>
<keyword evidence="2" id="KW-0378">Hydrolase</keyword>
<feature type="domain" description="AB hydrolase-1" evidence="1">
    <location>
        <begin position="13"/>
        <end position="241"/>
    </location>
</feature>
<dbReference type="EMBL" id="JADWYS010000001">
    <property type="protein sequence ID" value="MBG9386465.1"/>
    <property type="molecule type" value="Genomic_DNA"/>
</dbReference>
<dbReference type="SUPFAM" id="SSF53474">
    <property type="entry name" value="alpha/beta-Hydrolases"/>
    <property type="match status" value="1"/>
</dbReference>
<reference evidence="2" key="1">
    <citation type="submission" date="2020-11" db="EMBL/GenBank/DDBJ databases">
        <title>Bacterial whole genome sequence for Caenimonas sp. DR4.4.</title>
        <authorList>
            <person name="Le V."/>
            <person name="Ko S.-R."/>
            <person name="Ahn C.-Y."/>
            <person name="Oh H.-M."/>
        </authorList>
    </citation>
    <scope>NUCLEOTIDE SEQUENCE</scope>
    <source>
        <strain evidence="2">DR4.4</strain>
    </source>
</reference>
<protein>
    <submittedName>
        <fullName evidence="2">Alpha/beta fold hydrolase</fullName>
    </submittedName>
</protein>
<accession>A0A931MFG2</accession>
<keyword evidence="3" id="KW-1185">Reference proteome</keyword>
<dbReference type="InterPro" id="IPR000073">
    <property type="entry name" value="AB_hydrolase_1"/>
</dbReference>
<dbReference type="PRINTS" id="PR00111">
    <property type="entry name" value="ABHYDROLASE"/>
</dbReference>
<dbReference type="InterPro" id="IPR029058">
    <property type="entry name" value="AB_hydrolase_fold"/>
</dbReference>